<dbReference type="InterPro" id="IPR036743">
    <property type="entry name" value="ARPC5_sf"/>
</dbReference>
<proteinExistence type="predicted"/>
<evidence type="ECO:0000313" key="1">
    <source>
        <dbReference type="EMBL" id="KAG2381171.1"/>
    </source>
</evidence>
<dbReference type="SUPFAM" id="SSF69103">
    <property type="entry name" value="Arp2/3 complex 16 kDa subunit ARPC5"/>
    <property type="match status" value="1"/>
</dbReference>
<dbReference type="PANTHER" id="PTHR45184">
    <property type="entry name" value="DNAJ PROTEIN ERDJ3A"/>
    <property type="match status" value="1"/>
</dbReference>
<comment type="caution">
    <text evidence="1">The sequence shown here is derived from an EMBL/GenBank/DDBJ whole genome shotgun (WGS) entry which is preliminary data.</text>
</comment>
<dbReference type="AlphaFoldDB" id="A0A8T0JTL9"/>
<name>A0A8T0JTL9_PHAAN</name>
<gene>
    <name evidence="1" type="ORF">HKW66_Vig0254880</name>
</gene>
<evidence type="ECO:0000313" key="2">
    <source>
        <dbReference type="Proteomes" id="UP000743370"/>
    </source>
</evidence>
<dbReference type="GO" id="GO:0030833">
    <property type="term" value="P:regulation of actin filament polymerization"/>
    <property type="evidence" value="ECO:0007669"/>
    <property type="project" value="InterPro"/>
</dbReference>
<dbReference type="PANTHER" id="PTHR45184:SF1">
    <property type="entry name" value="DNAJ PROTEIN ERDJ3A"/>
    <property type="match status" value="1"/>
</dbReference>
<dbReference type="Proteomes" id="UP000743370">
    <property type="component" value="Unassembled WGS sequence"/>
</dbReference>
<dbReference type="EMBL" id="JABFOF010000009">
    <property type="protein sequence ID" value="KAG2381171.1"/>
    <property type="molecule type" value="Genomic_DNA"/>
</dbReference>
<dbReference type="InterPro" id="IPR052842">
    <property type="entry name" value="ER_Co-chaperone"/>
</dbReference>
<dbReference type="Gene3D" id="1.25.40.190">
    <property type="entry name" value="Actin-related protein 2/3 complex subunit 5"/>
    <property type="match status" value="1"/>
</dbReference>
<reference evidence="1 2" key="1">
    <citation type="submission" date="2020-05" db="EMBL/GenBank/DDBJ databases">
        <title>Vigna angularis (adzuki bean) Var. LongXiaoDou No. 4 denovo assembly.</title>
        <authorList>
            <person name="Xiang H."/>
        </authorList>
    </citation>
    <scope>NUCLEOTIDE SEQUENCE [LARGE SCALE GENOMIC DNA]</scope>
    <source>
        <tissue evidence="1">Leaf</tissue>
    </source>
</reference>
<protein>
    <submittedName>
        <fullName evidence="1">DnaJ protein</fullName>
    </submittedName>
</protein>
<sequence>MYPINAPRIFVFSYKENEIGSLVEYSGHLAAKNLKAFVQEHLPRFSKRTNLNNLDQFSTTAKLPSVLLLSTKKDTPVIWRVLSGLFHKHIVFSDAQMYKPVEALKTALEGTYAIIGDERCKSAHWLVVHRAIMAIKDVDGMLSSLDPEYYDILMK</sequence>
<dbReference type="GO" id="GO:0034314">
    <property type="term" value="P:Arp2/3 complex-mediated actin nucleation"/>
    <property type="evidence" value="ECO:0007669"/>
    <property type="project" value="InterPro"/>
</dbReference>
<accession>A0A8T0JTL9</accession>
<organism evidence="1 2">
    <name type="scientific">Phaseolus angularis</name>
    <name type="common">Azuki bean</name>
    <name type="synonym">Vigna angularis</name>
    <dbReference type="NCBI Taxonomy" id="3914"/>
    <lineage>
        <taxon>Eukaryota</taxon>
        <taxon>Viridiplantae</taxon>
        <taxon>Streptophyta</taxon>
        <taxon>Embryophyta</taxon>
        <taxon>Tracheophyta</taxon>
        <taxon>Spermatophyta</taxon>
        <taxon>Magnoliopsida</taxon>
        <taxon>eudicotyledons</taxon>
        <taxon>Gunneridae</taxon>
        <taxon>Pentapetalae</taxon>
        <taxon>rosids</taxon>
        <taxon>fabids</taxon>
        <taxon>Fabales</taxon>
        <taxon>Fabaceae</taxon>
        <taxon>Papilionoideae</taxon>
        <taxon>50 kb inversion clade</taxon>
        <taxon>NPAAA clade</taxon>
        <taxon>indigoferoid/millettioid clade</taxon>
        <taxon>Phaseoleae</taxon>
        <taxon>Vigna</taxon>
    </lineage>
</organism>
<dbReference type="GO" id="GO:0005885">
    <property type="term" value="C:Arp2/3 protein complex"/>
    <property type="evidence" value="ECO:0007669"/>
    <property type="project" value="InterPro"/>
</dbReference>